<proteinExistence type="predicted"/>
<dbReference type="EMBL" id="ML977180">
    <property type="protein sequence ID" value="KAF1982848.1"/>
    <property type="molecule type" value="Genomic_DNA"/>
</dbReference>
<dbReference type="Proteomes" id="UP000800041">
    <property type="component" value="Unassembled WGS sequence"/>
</dbReference>
<sequence length="108" mass="11562">MPLNAVTGSGSLVSYHTHRVPGSSCAIWLSMWSINDCGPKPNEHQFYAELDVYEGVSLDLANIMSFALRGSSVCCPPAAIAPSSGPPCRSPYLSTSQPHLTYESRTTS</sequence>
<protein>
    <submittedName>
        <fullName evidence="1">Uncharacterized protein</fullName>
    </submittedName>
</protein>
<name>A0A6G1GQ33_9PEZI</name>
<accession>A0A6G1GQ33</accession>
<gene>
    <name evidence="1" type="ORF">K402DRAFT_397185</name>
</gene>
<keyword evidence="2" id="KW-1185">Reference proteome</keyword>
<reference evidence="1" key="1">
    <citation type="journal article" date="2020" name="Stud. Mycol.">
        <title>101 Dothideomycetes genomes: a test case for predicting lifestyles and emergence of pathogens.</title>
        <authorList>
            <person name="Haridas S."/>
            <person name="Albert R."/>
            <person name="Binder M."/>
            <person name="Bloem J."/>
            <person name="Labutti K."/>
            <person name="Salamov A."/>
            <person name="Andreopoulos B."/>
            <person name="Baker S."/>
            <person name="Barry K."/>
            <person name="Bills G."/>
            <person name="Bluhm B."/>
            <person name="Cannon C."/>
            <person name="Castanera R."/>
            <person name="Culley D."/>
            <person name="Daum C."/>
            <person name="Ezra D."/>
            <person name="Gonzalez J."/>
            <person name="Henrissat B."/>
            <person name="Kuo A."/>
            <person name="Liang C."/>
            <person name="Lipzen A."/>
            <person name="Lutzoni F."/>
            <person name="Magnuson J."/>
            <person name="Mondo S."/>
            <person name="Nolan M."/>
            <person name="Ohm R."/>
            <person name="Pangilinan J."/>
            <person name="Park H.-J."/>
            <person name="Ramirez L."/>
            <person name="Alfaro M."/>
            <person name="Sun H."/>
            <person name="Tritt A."/>
            <person name="Yoshinaga Y."/>
            <person name="Zwiers L.-H."/>
            <person name="Turgeon B."/>
            <person name="Goodwin S."/>
            <person name="Spatafora J."/>
            <person name="Crous P."/>
            <person name="Grigoriev I."/>
        </authorList>
    </citation>
    <scope>NUCLEOTIDE SEQUENCE</scope>
    <source>
        <strain evidence="1">CBS 113979</strain>
    </source>
</reference>
<evidence type="ECO:0000313" key="2">
    <source>
        <dbReference type="Proteomes" id="UP000800041"/>
    </source>
</evidence>
<organism evidence="1 2">
    <name type="scientific">Aulographum hederae CBS 113979</name>
    <dbReference type="NCBI Taxonomy" id="1176131"/>
    <lineage>
        <taxon>Eukaryota</taxon>
        <taxon>Fungi</taxon>
        <taxon>Dikarya</taxon>
        <taxon>Ascomycota</taxon>
        <taxon>Pezizomycotina</taxon>
        <taxon>Dothideomycetes</taxon>
        <taxon>Pleosporomycetidae</taxon>
        <taxon>Aulographales</taxon>
        <taxon>Aulographaceae</taxon>
    </lineage>
</organism>
<evidence type="ECO:0000313" key="1">
    <source>
        <dbReference type="EMBL" id="KAF1982848.1"/>
    </source>
</evidence>
<dbReference type="AlphaFoldDB" id="A0A6G1GQ33"/>